<dbReference type="PANTHER" id="PTHR33642:SF4">
    <property type="entry name" value="COX1_OXI3 INTRON 1 PROTEIN-RELATED"/>
    <property type="match status" value="1"/>
</dbReference>
<reference evidence="2" key="1">
    <citation type="submission" date="2018-07" db="EMBL/GenBank/DDBJ databases">
        <authorList>
            <person name="Cremen M.C."/>
            <person name="Leliaert F."/>
            <person name="West J."/>
            <person name="Lam D.W."/>
            <person name="Shimada S."/>
            <person name="Lopez-Bautista J.M."/>
            <person name="Verbruggen H."/>
        </authorList>
    </citation>
    <scope>NUCLEOTIDE SEQUENCE</scope>
</reference>
<dbReference type="SUPFAM" id="SSF56672">
    <property type="entry name" value="DNA/RNA polymerases"/>
    <property type="match status" value="1"/>
</dbReference>
<organism evidence="2">
    <name type="scientific">Pseudobryopsis hainanensis</name>
    <dbReference type="NCBI Taxonomy" id="2320808"/>
    <lineage>
        <taxon>Eukaryota</taxon>
        <taxon>Viridiplantae</taxon>
        <taxon>Chlorophyta</taxon>
        <taxon>core chlorophytes</taxon>
        <taxon>Ulvophyceae</taxon>
        <taxon>TCBD clade</taxon>
        <taxon>Bryopsidales</taxon>
        <taxon>Bryopsidineae</taxon>
        <taxon>Pseudobryopsidaceae</taxon>
        <taxon>Pseudobryopsis</taxon>
    </lineage>
</organism>
<dbReference type="EMBL" id="MH591091">
    <property type="protein sequence ID" value="AYC64192.1"/>
    <property type="molecule type" value="Genomic_DNA"/>
</dbReference>
<evidence type="ECO:0000313" key="2">
    <source>
        <dbReference type="EMBL" id="AYC64192.1"/>
    </source>
</evidence>
<dbReference type="PANTHER" id="PTHR33642">
    <property type="entry name" value="COX1/OXI3 INTRON 1 PROTEIN-RELATED"/>
    <property type="match status" value="1"/>
</dbReference>
<accession>A0A3S7SZW6</accession>
<dbReference type="GO" id="GO:0005739">
    <property type="term" value="C:mitochondrion"/>
    <property type="evidence" value="ECO:0007669"/>
    <property type="project" value="UniProtKB-ARBA"/>
</dbReference>
<keyword evidence="2" id="KW-0150">Chloroplast</keyword>
<dbReference type="GO" id="GO:0006397">
    <property type="term" value="P:mRNA processing"/>
    <property type="evidence" value="ECO:0007669"/>
    <property type="project" value="InterPro"/>
</dbReference>
<geneLocation type="chloroplast" evidence="2"/>
<dbReference type="InterPro" id="IPR000477">
    <property type="entry name" value="RT_dom"/>
</dbReference>
<protein>
    <recommendedName>
        <fullName evidence="1">Reverse transcriptase domain-containing protein</fullName>
    </recommendedName>
</protein>
<dbReference type="Pfam" id="PF01348">
    <property type="entry name" value="Intron_maturas2"/>
    <property type="match status" value="1"/>
</dbReference>
<keyword evidence="2" id="KW-0934">Plastid</keyword>
<dbReference type="Pfam" id="PF00078">
    <property type="entry name" value="RVT_1"/>
    <property type="match status" value="1"/>
</dbReference>
<dbReference type="InterPro" id="IPR043502">
    <property type="entry name" value="DNA/RNA_pol_sf"/>
</dbReference>
<gene>
    <name evidence="2" type="primary">orf495</name>
</gene>
<dbReference type="AlphaFoldDB" id="A0A3S7SZW6"/>
<feature type="domain" description="Reverse transcriptase" evidence="1">
    <location>
        <begin position="77"/>
        <end position="320"/>
    </location>
</feature>
<proteinExistence type="predicted"/>
<sequence>MKIKELLYRMINTGNTRLKAIQKRNTEDNNYANTRLYPLLYQEDLWVSAYEKLKSNKGALTPGQGRKTIDGFGSQDIDRLIQKFRDQSWRPKPAMIPKLGKTTKRPLGVQGPVEKLVQEIVRQILEAIYEPSFIDQSHGFRPNRGCHTALAQVEKKFQAMRWVVEGGITGCYDNIPHHKLIAILRKRIRDERFLNLIQKLLRAGYFLEGTTDLKRPQGSIVSPLLANIYLNEMDQWVEQRKKNWVTEGKNIRTQEAKRVEYVRYADDWILGISGTKSLAYTIKDAIGEFLKTELQLELSEPKTYITDISTKPVRFLEYDIRVKPSKKIKQIKSKAGSKFTKQTTGFRVQMMAPMVYLVNRLSQRGFCDKNGFPVAQLKFTAQDDFEIVEAYKWILIGINNYYSGATYQQPLSRIDYILRWSCAKTLAHKHKSTCSKIFKKHGKNLKVSKLIETQKGGHNSVWVDLPRRKYKNKLAKWQTSSVGKDPFDILPRTQN</sequence>
<dbReference type="PROSITE" id="PS50878">
    <property type="entry name" value="RT_POL"/>
    <property type="match status" value="1"/>
</dbReference>
<evidence type="ECO:0000259" key="1">
    <source>
        <dbReference type="PROSITE" id="PS50878"/>
    </source>
</evidence>
<dbReference type="CDD" id="cd01651">
    <property type="entry name" value="RT_G2_intron"/>
    <property type="match status" value="1"/>
</dbReference>
<dbReference type="InterPro" id="IPR024937">
    <property type="entry name" value="Domain_X"/>
</dbReference>
<reference evidence="2" key="2">
    <citation type="journal article" date="2019" name="Mol. Phylogenet. Evol.">
        <title>Reassessment of the classification of bryopsidales (chlorophyta) based on chloroplast phylogenomic analyses.</title>
        <authorList>
            <person name="Cremen M.C."/>
            <person name="Leliaert F."/>
            <person name="West J."/>
            <person name="Lam D.W."/>
            <person name="Shimada S."/>
            <person name="Lopez-Bautista J.M."/>
            <person name="Verbruggen H."/>
        </authorList>
    </citation>
    <scope>NUCLEOTIDE SEQUENCE</scope>
</reference>
<name>A0A3S7SZW6_9CHLO</name>